<keyword evidence="4" id="KW-1185">Reference proteome</keyword>
<evidence type="ECO:0000256" key="1">
    <source>
        <dbReference type="ARBA" id="ARBA00022801"/>
    </source>
</evidence>
<dbReference type="EMBL" id="CP003740">
    <property type="protein sequence ID" value="AGI66409.1"/>
    <property type="molecule type" value="Genomic_DNA"/>
</dbReference>
<dbReference type="Gene3D" id="3.40.50.1820">
    <property type="entry name" value="alpha/beta hydrolase"/>
    <property type="match status" value="1"/>
</dbReference>
<feature type="domain" description="Alpha/beta hydrolase fold-3" evidence="2">
    <location>
        <begin position="68"/>
        <end position="184"/>
    </location>
</feature>
<dbReference type="PANTHER" id="PTHR48081:SF33">
    <property type="entry name" value="KYNURENINE FORMAMIDASE"/>
    <property type="match status" value="1"/>
</dbReference>
<organism evidence="3 4">
    <name type="scientific">Octadecabacter antarcticus 307</name>
    <dbReference type="NCBI Taxonomy" id="391626"/>
    <lineage>
        <taxon>Bacteria</taxon>
        <taxon>Pseudomonadati</taxon>
        <taxon>Pseudomonadota</taxon>
        <taxon>Alphaproteobacteria</taxon>
        <taxon>Rhodobacterales</taxon>
        <taxon>Roseobacteraceae</taxon>
        <taxon>Octadecabacter</taxon>
    </lineage>
</organism>
<protein>
    <recommendedName>
        <fullName evidence="2">Alpha/beta hydrolase fold-3 domain-containing protein</fullName>
    </recommendedName>
</protein>
<evidence type="ECO:0000313" key="4">
    <source>
        <dbReference type="Proteomes" id="UP000005307"/>
    </source>
</evidence>
<name>M9R194_9RHOB</name>
<dbReference type="InterPro" id="IPR013094">
    <property type="entry name" value="AB_hydrolase_3"/>
</dbReference>
<dbReference type="SUPFAM" id="SSF53474">
    <property type="entry name" value="alpha/beta-Hydrolases"/>
    <property type="match status" value="1"/>
</dbReference>
<evidence type="ECO:0000259" key="2">
    <source>
        <dbReference type="Pfam" id="PF07859"/>
    </source>
</evidence>
<dbReference type="KEGG" id="oat:OAN307_c06820"/>
<dbReference type="Proteomes" id="UP000005307">
    <property type="component" value="Chromosome"/>
</dbReference>
<dbReference type="AlphaFoldDB" id="M9R194"/>
<accession>M9R194</accession>
<dbReference type="RefSeq" id="WP_015498457.1">
    <property type="nucleotide sequence ID" value="NC_020911.1"/>
</dbReference>
<dbReference type="HOGENOM" id="CLU_012494_4_7_5"/>
<sequence length="262" mass="28249">MTPTEVTDQAYANSAYIPGGHSYFARWADQAASFRSVHRHAELGVPYGDGARQSYDIFHPLGSAKGTVIFVHGGYWLAGGPRDFSHLAAGAETAGYACAMPSYTLAPEARIADITRDIAAAIGTIAWRTTGPIYLVGHSAGGHLVARMACVDMVADWSHRVARVMAISPISDLAPLMETSMNAMLGIDATEALTESPVHLTQQNMAVTAWVGGAERPAFLDQAQWLRTAWDCDLTIEADLHHFDVIEGLETPHSAMMRALLR</sequence>
<keyword evidence="1" id="KW-0378">Hydrolase</keyword>
<proteinExistence type="predicted"/>
<dbReference type="Pfam" id="PF07859">
    <property type="entry name" value="Abhydrolase_3"/>
    <property type="match status" value="1"/>
</dbReference>
<dbReference type="STRING" id="391626.OAN307_c06820"/>
<dbReference type="PANTHER" id="PTHR48081">
    <property type="entry name" value="AB HYDROLASE SUPERFAMILY PROTEIN C4A8.06C"/>
    <property type="match status" value="1"/>
</dbReference>
<dbReference type="GO" id="GO:0016787">
    <property type="term" value="F:hydrolase activity"/>
    <property type="evidence" value="ECO:0007669"/>
    <property type="project" value="UniProtKB-KW"/>
</dbReference>
<evidence type="ECO:0000313" key="3">
    <source>
        <dbReference type="EMBL" id="AGI66409.1"/>
    </source>
</evidence>
<reference evidence="3 4" key="1">
    <citation type="journal article" date="2013" name="PLoS ONE">
        <title>Poles Apart: Arctic and Antarctic Octadecabacter strains Share High Genome Plasticity and a New Type of Xanthorhodopsin.</title>
        <authorList>
            <person name="Vollmers J."/>
            <person name="Voget S."/>
            <person name="Dietrich S."/>
            <person name="Gollnow K."/>
            <person name="Smits M."/>
            <person name="Meyer K."/>
            <person name="Brinkhoff T."/>
            <person name="Simon M."/>
            <person name="Daniel R."/>
        </authorList>
    </citation>
    <scope>NUCLEOTIDE SEQUENCE [LARGE SCALE GENOMIC DNA]</scope>
    <source>
        <strain evidence="3 4">307</strain>
    </source>
</reference>
<gene>
    <name evidence="3" type="ORF">OAN307_c06820</name>
</gene>
<dbReference type="InterPro" id="IPR029058">
    <property type="entry name" value="AB_hydrolase_fold"/>
</dbReference>
<dbReference type="eggNOG" id="COG0657">
    <property type="taxonomic scope" value="Bacteria"/>
</dbReference>
<dbReference type="OrthoDB" id="9771666at2"/>
<dbReference type="InterPro" id="IPR050300">
    <property type="entry name" value="GDXG_lipolytic_enzyme"/>
</dbReference>